<protein>
    <recommendedName>
        <fullName evidence="4">Growth-regulating factor</fullName>
    </recommendedName>
</protein>
<dbReference type="EMBL" id="OZ020100">
    <property type="protein sequence ID" value="CAK9273075.1"/>
    <property type="molecule type" value="Genomic_DNA"/>
</dbReference>
<feature type="region of interest" description="Disordered" evidence="5">
    <location>
        <begin position="158"/>
        <end position="197"/>
    </location>
</feature>
<feature type="compositionally biased region" description="Basic and acidic residues" evidence="5">
    <location>
        <begin position="467"/>
        <end position="477"/>
    </location>
</feature>
<dbReference type="Pfam" id="PF08879">
    <property type="entry name" value="WRC"/>
    <property type="match status" value="1"/>
</dbReference>
<dbReference type="SMART" id="SM00951">
    <property type="entry name" value="QLQ"/>
    <property type="match status" value="1"/>
</dbReference>
<dbReference type="Pfam" id="PF08880">
    <property type="entry name" value="QLQ"/>
    <property type="match status" value="1"/>
</dbReference>
<evidence type="ECO:0000256" key="2">
    <source>
        <dbReference type="ARBA" id="ARBA00008122"/>
    </source>
</evidence>
<evidence type="ECO:0000259" key="7">
    <source>
        <dbReference type="PROSITE" id="PS51667"/>
    </source>
</evidence>
<organism evidence="8 9">
    <name type="scientific">Sphagnum jensenii</name>
    <dbReference type="NCBI Taxonomy" id="128206"/>
    <lineage>
        <taxon>Eukaryota</taxon>
        <taxon>Viridiplantae</taxon>
        <taxon>Streptophyta</taxon>
        <taxon>Embryophyta</taxon>
        <taxon>Bryophyta</taxon>
        <taxon>Sphagnophytina</taxon>
        <taxon>Sphagnopsida</taxon>
        <taxon>Sphagnales</taxon>
        <taxon>Sphagnaceae</taxon>
        <taxon>Sphagnum</taxon>
    </lineage>
</organism>
<keyword evidence="4" id="KW-0805">Transcription regulation</keyword>
<evidence type="ECO:0000313" key="8">
    <source>
        <dbReference type="EMBL" id="CAK9273075.1"/>
    </source>
</evidence>
<feature type="compositionally biased region" description="Basic residues" evidence="5">
    <location>
        <begin position="161"/>
        <end position="171"/>
    </location>
</feature>
<feature type="compositionally biased region" description="Low complexity" evidence="5">
    <location>
        <begin position="177"/>
        <end position="197"/>
    </location>
</feature>
<comment type="function">
    <text evidence="4">Transcription activator.</text>
</comment>
<feature type="domain" description="QLQ" evidence="6">
    <location>
        <begin position="58"/>
        <end position="93"/>
    </location>
</feature>
<feature type="region of interest" description="Disordered" evidence="5">
    <location>
        <begin position="248"/>
        <end position="285"/>
    </location>
</feature>
<evidence type="ECO:0000256" key="5">
    <source>
        <dbReference type="SAM" id="MobiDB-lite"/>
    </source>
</evidence>
<feature type="domain" description="WRC" evidence="7">
    <location>
        <begin position="131"/>
        <end position="175"/>
    </location>
</feature>
<evidence type="ECO:0000256" key="1">
    <source>
        <dbReference type="ARBA" id="ARBA00004123"/>
    </source>
</evidence>
<reference evidence="8" key="1">
    <citation type="submission" date="2024-02" db="EMBL/GenBank/DDBJ databases">
        <authorList>
            <consortium name="ELIXIR-Norway"/>
            <consortium name="Elixir Norway"/>
        </authorList>
    </citation>
    <scope>NUCLEOTIDE SEQUENCE</scope>
</reference>
<evidence type="ECO:0000313" key="9">
    <source>
        <dbReference type="Proteomes" id="UP001497444"/>
    </source>
</evidence>
<keyword evidence="3 4" id="KW-0539">Nucleus</keyword>
<dbReference type="PANTHER" id="PTHR31602:SF8">
    <property type="entry name" value="GROWTH-REGULATING FACTOR 5"/>
    <property type="match status" value="1"/>
</dbReference>
<dbReference type="Proteomes" id="UP001497444">
    <property type="component" value="Chromosome 5"/>
</dbReference>
<dbReference type="InterPro" id="IPR031137">
    <property type="entry name" value="GRF"/>
</dbReference>
<comment type="subcellular location">
    <subcellularLocation>
        <location evidence="1 4">Nucleus</location>
    </subcellularLocation>
</comment>
<evidence type="ECO:0000256" key="3">
    <source>
        <dbReference type="ARBA" id="ARBA00023242"/>
    </source>
</evidence>
<dbReference type="PROSITE" id="PS51666">
    <property type="entry name" value="QLQ"/>
    <property type="match status" value="1"/>
</dbReference>
<feature type="region of interest" description="Disordered" evidence="5">
    <location>
        <begin position="467"/>
        <end position="501"/>
    </location>
</feature>
<comment type="domain">
    <text evidence="4">The QLQ domain and WRC domain may be involved in protein-protein interaction and DNA-binding, respectively.</text>
</comment>
<feature type="compositionally biased region" description="Low complexity" evidence="5">
    <location>
        <begin position="248"/>
        <end position="264"/>
    </location>
</feature>
<gene>
    <name evidence="8" type="ORF">CSSPJE1EN1_LOCUS18553</name>
</gene>
<dbReference type="PANTHER" id="PTHR31602">
    <property type="entry name" value="GROWTH-REGULATING FACTOR 5"/>
    <property type="match status" value="1"/>
</dbReference>
<sequence>MGIIRIRPASALPCAGPYSINAHALGCYSMPPLEMTLHIEEEITIPQCNSLVSGSRAPFTSGQWAEFAHQDLIFKYMMAGLNVPQELLNPICSRSTGPAGLMNSMTSSCHNAANLRWGPAIHRSGVQSNTDLEPGRCRRTDGKKWRCGRDVVPDQKYCEKHVHRGRQRPRRNAVELGPHAAAAATGSSPSATSSSSGAAATAVHVSAGITNVGPIRTSSTTSGGGTSGSSCFSLSSCLQQQQQRPSSNLSVKSCFSSSHSSPSPGSGGGSSPAGSSQFGQLPSLTSSPSAVAAASTFASKDYSRYLAASSVMKSDQQQGIGSEQQHSILSSETLGSTARGQGHETSQMLSNLSRLQSVNQSWHSLLSSKVPAAHHESKVNSNSCSSGLLHFGHSTSSPQLTRGQLLGQDFGLLPDQTGGQVDHVTHSMSAAQQQAQAYHAVSNASYGSAESVSVQARRESEGQPLRHFFDDWPRSQDRSAMTSWGSGSVDEPDQEHSNSDINLSTHLATPSINNTQLSISIPITAAASSAHEHPGSPTADFWRDHAIRYGVAN</sequence>
<keyword evidence="4" id="KW-0010">Activator</keyword>
<feature type="compositionally biased region" description="Low complexity" evidence="5">
    <location>
        <begin position="272"/>
        <end position="285"/>
    </location>
</feature>
<name>A0ABP0X425_9BRYO</name>
<proteinExistence type="inferred from homology"/>
<accession>A0ABP0X425</accession>
<evidence type="ECO:0000256" key="4">
    <source>
        <dbReference type="RuleBase" id="RU367127"/>
    </source>
</evidence>
<dbReference type="InterPro" id="IPR014978">
    <property type="entry name" value="Gln-Leu-Gln_QLQ"/>
</dbReference>
<evidence type="ECO:0000259" key="6">
    <source>
        <dbReference type="PROSITE" id="PS51666"/>
    </source>
</evidence>
<dbReference type="PROSITE" id="PS51667">
    <property type="entry name" value="WRC"/>
    <property type="match status" value="1"/>
</dbReference>
<keyword evidence="9" id="KW-1185">Reference proteome</keyword>
<comment type="similarity">
    <text evidence="2 4">Belongs to the GRF family.</text>
</comment>
<keyword evidence="4" id="KW-0804">Transcription</keyword>
<dbReference type="InterPro" id="IPR014977">
    <property type="entry name" value="WRC_dom"/>
</dbReference>